<reference evidence="4" key="1">
    <citation type="submission" date="2017-03" db="EMBL/GenBank/DDBJ databases">
        <title>Genomes of endolithic fungi from Antarctica.</title>
        <authorList>
            <person name="Coleine C."/>
            <person name="Masonjones S."/>
            <person name="Stajich J.E."/>
        </authorList>
    </citation>
    <scope>NUCLEOTIDE SEQUENCE [LARGE SCALE GENOMIC DNA]</scope>
    <source>
        <strain evidence="4">CCFEE 5527</strain>
    </source>
</reference>
<evidence type="ECO:0000256" key="2">
    <source>
        <dbReference type="SAM" id="MobiDB-lite"/>
    </source>
</evidence>
<dbReference type="Pfam" id="PF00797">
    <property type="entry name" value="Acetyltransf_2"/>
    <property type="match status" value="1"/>
</dbReference>
<dbReference type="EMBL" id="NAJO01000067">
    <property type="protein sequence ID" value="OQN96375.1"/>
    <property type="molecule type" value="Genomic_DNA"/>
</dbReference>
<organism evidence="3 4">
    <name type="scientific">Cryoendolithus antarcticus</name>
    <dbReference type="NCBI Taxonomy" id="1507870"/>
    <lineage>
        <taxon>Eukaryota</taxon>
        <taxon>Fungi</taxon>
        <taxon>Dikarya</taxon>
        <taxon>Ascomycota</taxon>
        <taxon>Pezizomycotina</taxon>
        <taxon>Dothideomycetes</taxon>
        <taxon>Dothideomycetidae</taxon>
        <taxon>Cladosporiales</taxon>
        <taxon>Cladosporiaceae</taxon>
        <taxon>Cryoendolithus</taxon>
    </lineage>
</organism>
<dbReference type="Proteomes" id="UP000192596">
    <property type="component" value="Unassembled WGS sequence"/>
</dbReference>
<gene>
    <name evidence="3" type="ORF">B0A48_17627</name>
</gene>
<protein>
    <submittedName>
        <fullName evidence="3">Uncharacterized protein</fullName>
    </submittedName>
</protein>
<accession>A0A1V8SB33</accession>
<evidence type="ECO:0000313" key="4">
    <source>
        <dbReference type="Proteomes" id="UP000192596"/>
    </source>
</evidence>
<comment type="similarity">
    <text evidence="1">Belongs to the arylamine N-acetyltransferase family.</text>
</comment>
<proteinExistence type="inferred from homology"/>
<dbReference type="Gene3D" id="3.30.2140.20">
    <property type="match status" value="1"/>
</dbReference>
<dbReference type="InterPro" id="IPR053710">
    <property type="entry name" value="Arylamine_NAT_domain_sf"/>
</dbReference>
<comment type="caution">
    <text evidence="3">The sequence shown here is derived from an EMBL/GenBank/DDBJ whole genome shotgun (WGS) entry which is preliminary data.</text>
</comment>
<dbReference type="AlphaFoldDB" id="A0A1V8SB33"/>
<evidence type="ECO:0000256" key="1">
    <source>
        <dbReference type="ARBA" id="ARBA00006547"/>
    </source>
</evidence>
<dbReference type="InterPro" id="IPR001447">
    <property type="entry name" value="Arylamine_N-AcTrfase"/>
</dbReference>
<feature type="region of interest" description="Disordered" evidence="2">
    <location>
        <begin position="18"/>
        <end position="38"/>
    </location>
</feature>
<name>A0A1V8SB33_9PEZI</name>
<dbReference type="STRING" id="1507870.A0A1V8SB33"/>
<sequence length="322" mass="35832">MPTRASYTTSQVHQIYDRISLPSQHRKPPDDASTTSLARGPHGLPWLAALQRHALSTIPFESLSLHYSPDHRVSTDPQDVFTKIVTQDTGRGGYCMELNAFFGTFLRALGFEVLTTGGRVNSNQGSSDPEAEVNYMGWSHMVNIVTIDEKRYLVDIGFGSGGPTSPIRLVHLEEVCNIAPDEYVRSKFQTIGEDEDERARMWVLERREGTAAEWRAVYCFPDYVDFLPGDYEVMNLHTSTSPSSFFTYTVLCTKCILDEHGLEVIGTTVLFGKSVYKQVKGVKGEPTAFETESDRVNALEEWFGITLNTAQQAGIIGTTSAI</sequence>
<keyword evidence="4" id="KW-1185">Reference proteome</keyword>
<dbReference type="PANTHER" id="PTHR11786">
    <property type="entry name" value="N-HYDROXYARYLAMINE O-ACETYLTRANSFERASE"/>
    <property type="match status" value="1"/>
</dbReference>
<evidence type="ECO:0000313" key="3">
    <source>
        <dbReference type="EMBL" id="OQN96375.1"/>
    </source>
</evidence>
<dbReference type="SUPFAM" id="SSF54001">
    <property type="entry name" value="Cysteine proteinases"/>
    <property type="match status" value="1"/>
</dbReference>
<dbReference type="InParanoid" id="A0A1V8SB33"/>
<dbReference type="InterPro" id="IPR038765">
    <property type="entry name" value="Papain-like_cys_pep_sf"/>
</dbReference>
<dbReference type="OrthoDB" id="10260017at2759"/>
<dbReference type="GO" id="GO:0016407">
    <property type="term" value="F:acetyltransferase activity"/>
    <property type="evidence" value="ECO:0007669"/>
    <property type="project" value="InterPro"/>
</dbReference>
<dbReference type="PANTHER" id="PTHR11786:SF0">
    <property type="entry name" value="ARYLAMINE N-ACETYLTRANSFERASE 4-RELATED"/>
    <property type="match status" value="1"/>
</dbReference>